<gene>
    <name evidence="1" type="ORF">Tci_051452</name>
</gene>
<accession>A0A6L2N4J5</accession>
<sequence length="383" mass="43482">MPDMQISGSMTKPHNSLQLSSCMVHSDGTRVQSKMLSQRNVHGCFLNTYVELEKIKLAILGGFPDTFAKGQHCLIGPVINGWSNMFTKQAEPIFPKDPTPDMAKISKRIHGSHNGSYVSNSLSEGWSHCPPYGDALNFIIPLKVPLKESFNDKIIIHKRYSPQQAILQQRRLGRELEWKRSPDKDDDVASGLQHQGLKSMSSIVKFDVEKFDRSNNFGLWHVKMWCLLIQHGWEAALDAFPGTMTDADKTAMLKTNVYKKAHSALLLFLDNMMLQEVNKEDSTTGVWLKLETLYMTKFLTNKLYLKKKLFTFYMHSGKKLSEHIDEFNKLISDLANIGVNIDDEDQPLTLLTSLPSLYDNFMETLLYGKESLTLEDVLSSLNS</sequence>
<dbReference type="InterPro" id="IPR029021">
    <property type="entry name" value="Prot-tyrosine_phosphatase-like"/>
</dbReference>
<organism evidence="1">
    <name type="scientific">Tanacetum cinerariifolium</name>
    <name type="common">Dalmatian daisy</name>
    <name type="synonym">Chrysanthemum cinerariifolium</name>
    <dbReference type="NCBI Taxonomy" id="118510"/>
    <lineage>
        <taxon>Eukaryota</taxon>
        <taxon>Viridiplantae</taxon>
        <taxon>Streptophyta</taxon>
        <taxon>Embryophyta</taxon>
        <taxon>Tracheophyta</taxon>
        <taxon>Spermatophyta</taxon>
        <taxon>Magnoliopsida</taxon>
        <taxon>eudicotyledons</taxon>
        <taxon>Gunneridae</taxon>
        <taxon>Pentapetalae</taxon>
        <taxon>asterids</taxon>
        <taxon>campanulids</taxon>
        <taxon>Asterales</taxon>
        <taxon>Asteraceae</taxon>
        <taxon>Asteroideae</taxon>
        <taxon>Anthemideae</taxon>
        <taxon>Anthemidinae</taxon>
        <taxon>Tanacetum</taxon>
    </lineage>
</organism>
<dbReference type="AlphaFoldDB" id="A0A6L2N4J5"/>
<dbReference type="EMBL" id="BKCJ010007879">
    <property type="protein sequence ID" value="GEU79474.1"/>
    <property type="molecule type" value="Genomic_DNA"/>
</dbReference>
<dbReference type="Gene3D" id="3.90.190.10">
    <property type="entry name" value="Protein tyrosine phosphatase superfamily"/>
    <property type="match status" value="1"/>
</dbReference>
<reference evidence="1" key="1">
    <citation type="journal article" date="2019" name="Sci. Rep.">
        <title>Draft genome of Tanacetum cinerariifolium, the natural source of mosquito coil.</title>
        <authorList>
            <person name="Yamashiro T."/>
            <person name="Shiraishi A."/>
            <person name="Satake H."/>
            <person name="Nakayama K."/>
        </authorList>
    </citation>
    <scope>NUCLEOTIDE SEQUENCE</scope>
</reference>
<dbReference type="Pfam" id="PF14223">
    <property type="entry name" value="Retrotran_gag_2"/>
    <property type="match status" value="1"/>
</dbReference>
<proteinExistence type="predicted"/>
<protein>
    <submittedName>
        <fullName evidence="1">Retrovirus-related Pol polyprotein from transposon TNT 1-94</fullName>
    </submittedName>
</protein>
<name>A0A6L2N4J5_TANCI</name>
<comment type="caution">
    <text evidence="1">The sequence shown here is derived from an EMBL/GenBank/DDBJ whole genome shotgun (WGS) entry which is preliminary data.</text>
</comment>
<evidence type="ECO:0000313" key="1">
    <source>
        <dbReference type="EMBL" id="GEU79474.1"/>
    </source>
</evidence>